<name>A0AAV1QIG9_SCOSC</name>
<dbReference type="Proteomes" id="UP001314229">
    <property type="component" value="Unassembled WGS sequence"/>
</dbReference>
<proteinExistence type="predicted"/>
<sequence length="102" mass="11651">MIQQLVHGGSSQTAAELPLDPRRTENGFLSDIYRLAGYHTVSQDFPQLDLNRTADFIQTSQRRHFRILTSDAAFTRQFWLLVFGSPRWLPTSEHSSSGERSV</sequence>
<keyword evidence="2" id="KW-1185">Reference proteome</keyword>
<evidence type="ECO:0000313" key="1">
    <source>
        <dbReference type="EMBL" id="CAK6983283.1"/>
    </source>
</evidence>
<comment type="caution">
    <text evidence="1">The sequence shown here is derived from an EMBL/GenBank/DDBJ whole genome shotgun (WGS) entry which is preliminary data.</text>
</comment>
<accession>A0AAV1QIG9</accession>
<organism evidence="1 2">
    <name type="scientific">Scomber scombrus</name>
    <name type="common">Atlantic mackerel</name>
    <name type="synonym">Scomber vernalis</name>
    <dbReference type="NCBI Taxonomy" id="13677"/>
    <lineage>
        <taxon>Eukaryota</taxon>
        <taxon>Metazoa</taxon>
        <taxon>Chordata</taxon>
        <taxon>Craniata</taxon>
        <taxon>Vertebrata</taxon>
        <taxon>Euteleostomi</taxon>
        <taxon>Actinopterygii</taxon>
        <taxon>Neopterygii</taxon>
        <taxon>Teleostei</taxon>
        <taxon>Neoteleostei</taxon>
        <taxon>Acanthomorphata</taxon>
        <taxon>Pelagiaria</taxon>
        <taxon>Scombriformes</taxon>
        <taxon>Scombridae</taxon>
        <taxon>Scomber</taxon>
    </lineage>
</organism>
<dbReference type="AlphaFoldDB" id="A0AAV1QIG9"/>
<evidence type="ECO:0000313" key="2">
    <source>
        <dbReference type="Proteomes" id="UP001314229"/>
    </source>
</evidence>
<gene>
    <name evidence="1" type="ORF">FSCOSCO3_A029784</name>
</gene>
<protein>
    <submittedName>
        <fullName evidence="1">Uncharacterized protein</fullName>
    </submittedName>
</protein>
<reference evidence="1 2" key="1">
    <citation type="submission" date="2024-01" db="EMBL/GenBank/DDBJ databases">
        <authorList>
            <person name="Alioto T."/>
            <person name="Alioto T."/>
            <person name="Gomez Garrido J."/>
        </authorList>
    </citation>
    <scope>NUCLEOTIDE SEQUENCE [LARGE SCALE GENOMIC DNA]</scope>
</reference>
<dbReference type="EMBL" id="CAWUFR010001254">
    <property type="protein sequence ID" value="CAK6983283.1"/>
    <property type="molecule type" value="Genomic_DNA"/>
</dbReference>